<evidence type="ECO:0000313" key="2">
    <source>
        <dbReference type="Proteomes" id="UP000789831"/>
    </source>
</evidence>
<dbReference type="EMBL" id="CAJVPL010000398">
    <property type="protein sequence ID" value="CAG8492030.1"/>
    <property type="molecule type" value="Genomic_DNA"/>
</dbReference>
<dbReference type="AlphaFoldDB" id="A0A9N8WJU9"/>
<dbReference type="Proteomes" id="UP000789831">
    <property type="component" value="Unassembled WGS sequence"/>
</dbReference>
<sequence>MTDPPQKQFYLELANELPNQAFTFVFSYGSGSGQDKENKLRPIPRVQKTIQPRYKAWFAFEEKKLGVTFGEFLCEFPDTYKPRQVLPTENGVTWTIVSGEDYLTRFDQPPTPAPNNQITIKNEAKDDYAVGLSIDGKPIQVTQKLVKPTKEVTFNALTYAISLVATPIETLTDGPTLVKKVIDDTLISYQDGFNLAVVSVKPAPPKDLCDNPQSSVRLELTNL</sequence>
<protein>
    <submittedName>
        <fullName evidence="1">10234_t:CDS:1</fullName>
    </submittedName>
</protein>
<keyword evidence="2" id="KW-1185">Reference proteome</keyword>
<reference evidence="1" key="1">
    <citation type="submission" date="2021-06" db="EMBL/GenBank/DDBJ databases">
        <authorList>
            <person name="Kallberg Y."/>
            <person name="Tangrot J."/>
            <person name="Rosling A."/>
        </authorList>
    </citation>
    <scope>NUCLEOTIDE SEQUENCE</scope>
    <source>
        <strain evidence="1">MT106</strain>
    </source>
</reference>
<proteinExistence type="predicted"/>
<evidence type="ECO:0000313" key="1">
    <source>
        <dbReference type="EMBL" id="CAG8492030.1"/>
    </source>
</evidence>
<accession>A0A9N8WJU9</accession>
<organism evidence="1 2">
    <name type="scientific">Ambispora gerdemannii</name>
    <dbReference type="NCBI Taxonomy" id="144530"/>
    <lineage>
        <taxon>Eukaryota</taxon>
        <taxon>Fungi</taxon>
        <taxon>Fungi incertae sedis</taxon>
        <taxon>Mucoromycota</taxon>
        <taxon>Glomeromycotina</taxon>
        <taxon>Glomeromycetes</taxon>
        <taxon>Archaeosporales</taxon>
        <taxon>Ambisporaceae</taxon>
        <taxon>Ambispora</taxon>
    </lineage>
</organism>
<name>A0A9N8WJU9_9GLOM</name>
<gene>
    <name evidence="1" type="ORF">AGERDE_LOCUS3803</name>
</gene>
<comment type="caution">
    <text evidence="1">The sequence shown here is derived from an EMBL/GenBank/DDBJ whole genome shotgun (WGS) entry which is preliminary data.</text>
</comment>
<dbReference type="OrthoDB" id="10490192at2759"/>